<feature type="transmembrane region" description="Helical" evidence="1">
    <location>
        <begin position="52"/>
        <end position="70"/>
    </location>
</feature>
<evidence type="ECO:0000313" key="2">
    <source>
        <dbReference type="EMBL" id="CAG6496496.1"/>
    </source>
</evidence>
<dbReference type="EMBL" id="HBUE01131181">
    <property type="protein sequence ID" value="CAG6496496.1"/>
    <property type="molecule type" value="Transcribed_RNA"/>
</dbReference>
<keyword evidence="1" id="KW-1133">Transmembrane helix</keyword>
<keyword evidence="1" id="KW-0812">Transmembrane</keyword>
<dbReference type="AlphaFoldDB" id="A0A8D8G6B8"/>
<sequence>MKSNKTKTCSRESKFGGVTPILTKIDDISKKLTHEWCQTLAKTGHENYEPRCLTFLYPLVLLFLSFYHFLCTYKVTFILCTCLVYSADSKNLCQRVGEKISPTKSHFCTFHALALIFAVSLSRKVAARMRERATVEKESERNGNETLRFCRSERLFRRSFDKLSVTLTRFLTLF</sequence>
<keyword evidence="1" id="KW-0472">Membrane</keyword>
<name>A0A8D8G6B8_CULPI</name>
<reference evidence="2" key="1">
    <citation type="submission" date="2021-05" db="EMBL/GenBank/DDBJ databases">
        <authorList>
            <person name="Alioto T."/>
            <person name="Alioto T."/>
            <person name="Gomez Garrido J."/>
        </authorList>
    </citation>
    <scope>NUCLEOTIDE SEQUENCE</scope>
</reference>
<organism evidence="2">
    <name type="scientific">Culex pipiens</name>
    <name type="common">House mosquito</name>
    <dbReference type="NCBI Taxonomy" id="7175"/>
    <lineage>
        <taxon>Eukaryota</taxon>
        <taxon>Metazoa</taxon>
        <taxon>Ecdysozoa</taxon>
        <taxon>Arthropoda</taxon>
        <taxon>Hexapoda</taxon>
        <taxon>Insecta</taxon>
        <taxon>Pterygota</taxon>
        <taxon>Neoptera</taxon>
        <taxon>Endopterygota</taxon>
        <taxon>Diptera</taxon>
        <taxon>Nematocera</taxon>
        <taxon>Culicoidea</taxon>
        <taxon>Culicidae</taxon>
        <taxon>Culicinae</taxon>
        <taxon>Culicini</taxon>
        <taxon>Culex</taxon>
        <taxon>Culex</taxon>
    </lineage>
</organism>
<evidence type="ECO:0000256" key="1">
    <source>
        <dbReference type="SAM" id="Phobius"/>
    </source>
</evidence>
<proteinExistence type="predicted"/>
<protein>
    <submittedName>
        <fullName evidence="2">(northern house mosquito) hypothetical protein</fullName>
    </submittedName>
</protein>
<accession>A0A8D8G6B8</accession>